<evidence type="ECO:0000313" key="3">
    <source>
        <dbReference type="Proteomes" id="UP001417504"/>
    </source>
</evidence>
<protein>
    <submittedName>
        <fullName evidence="2">Uncharacterized protein</fullName>
    </submittedName>
</protein>
<keyword evidence="3" id="KW-1185">Reference proteome</keyword>
<dbReference type="AlphaFoldDB" id="A0AAP0K2W1"/>
<accession>A0AAP0K2W1</accession>
<organism evidence="2 3">
    <name type="scientific">Stephania japonica</name>
    <dbReference type="NCBI Taxonomy" id="461633"/>
    <lineage>
        <taxon>Eukaryota</taxon>
        <taxon>Viridiplantae</taxon>
        <taxon>Streptophyta</taxon>
        <taxon>Embryophyta</taxon>
        <taxon>Tracheophyta</taxon>
        <taxon>Spermatophyta</taxon>
        <taxon>Magnoliopsida</taxon>
        <taxon>Ranunculales</taxon>
        <taxon>Menispermaceae</taxon>
        <taxon>Menispermoideae</taxon>
        <taxon>Cissampelideae</taxon>
        <taxon>Stephania</taxon>
    </lineage>
</organism>
<dbReference type="Proteomes" id="UP001417504">
    <property type="component" value="Unassembled WGS sequence"/>
</dbReference>
<sequence length="184" mass="19816">MVFHLGYDYTLEYRLVCDGDCVDRSRMYLQLSQGIKGTLRTKKLGKDHENMIPVASLGNLLTELVAMCVGQLSADPGTSKSKGKEVQLGLRAEGVGHGVTPGDLGSSHTPSARKPSSVCHVTEYVITAAISAALLRRRVTGGESQLVGGKEKREKRVSCVGKTGGENSWDEEDLPGLENNWVLS</sequence>
<feature type="region of interest" description="Disordered" evidence="1">
    <location>
        <begin position="94"/>
        <end position="115"/>
    </location>
</feature>
<dbReference type="EMBL" id="JBBNAE010000002">
    <property type="protein sequence ID" value="KAK9144916.1"/>
    <property type="molecule type" value="Genomic_DNA"/>
</dbReference>
<proteinExistence type="predicted"/>
<comment type="caution">
    <text evidence="2">The sequence shown here is derived from an EMBL/GenBank/DDBJ whole genome shotgun (WGS) entry which is preliminary data.</text>
</comment>
<evidence type="ECO:0000313" key="2">
    <source>
        <dbReference type="EMBL" id="KAK9144916.1"/>
    </source>
</evidence>
<reference evidence="2 3" key="1">
    <citation type="submission" date="2024-01" db="EMBL/GenBank/DDBJ databases">
        <title>Genome assemblies of Stephania.</title>
        <authorList>
            <person name="Yang L."/>
        </authorList>
    </citation>
    <scope>NUCLEOTIDE SEQUENCE [LARGE SCALE GENOMIC DNA]</scope>
    <source>
        <strain evidence="2">QJT</strain>
        <tissue evidence="2">Leaf</tissue>
    </source>
</reference>
<evidence type="ECO:0000256" key="1">
    <source>
        <dbReference type="SAM" id="MobiDB-lite"/>
    </source>
</evidence>
<feature type="region of interest" description="Disordered" evidence="1">
    <location>
        <begin position="142"/>
        <end position="173"/>
    </location>
</feature>
<gene>
    <name evidence="2" type="ORF">Sjap_004819</name>
</gene>
<name>A0AAP0K2W1_9MAGN</name>